<name>A0A426XNW3_ENSVE</name>
<sequence length="62" mass="7061">FRFDFRYACDAPAKVSQQSPYSLAFGIEAVLPPEVVFPPLRIDNFTPEDSEADLRENLDILE</sequence>
<reference evidence="1 2" key="1">
    <citation type="journal article" date="2014" name="Agronomy (Basel)">
        <title>A Draft Genome Sequence for Ensete ventricosum, the Drought-Tolerant Tree Against Hunger.</title>
        <authorList>
            <person name="Harrison J."/>
            <person name="Moore K.A."/>
            <person name="Paszkiewicz K."/>
            <person name="Jones T."/>
            <person name="Grant M."/>
            <person name="Ambacheew D."/>
            <person name="Muzemil S."/>
            <person name="Studholme D.J."/>
        </authorList>
    </citation>
    <scope>NUCLEOTIDE SEQUENCE [LARGE SCALE GENOMIC DNA]</scope>
</reference>
<gene>
    <name evidence="1" type="ORF">B296_00057996</name>
</gene>
<evidence type="ECO:0000313" key="2">
    <source>
        <dbReference type="Proteomes" id="UP000287651"/>
    </source>
</evidence>
<comment type="caution">
    <text evidence="1">The sequence shown here is derived from an EMBL/GenBank/DDBJ whole genome shotgun (WGS) entry which is preliminary data.</text>
</comment>
<dbReference type="AlphaFoldDB" id="A0A426XNW3"/>
<dbReference type="Proteomes" id="UP000287651">
    <property type="component" value="Unassembled WGS sequence"/>
</dbReference>
<proteinExistence type="predicted"/>
<feature type="non-terminal residue" evidence="1">
    <location>
        <position position="1"/>
    </location>
</feature>
<accession>A0A426XNW3</accession>
<organism evidence="1 2">
    <name type="scientific">Ensete ventricosum</name>
    <name type="common">Abyssinian banana</name>
    <name type="synonym">Musa ensete</name>
    <dbReference type="NCBI Taxonomy" id="4639"/>
    <lineage>
        <taxon>Eukaryota</taxon>
        <taxon>Viridiplantae</taxon>
        <taxon>Streptophyta</taxon>
        <taxon>Embryophyta</taxon>
        <taxon>Tracheophyta</taxon>
        <taxon>Spermatophyta</taxon>
        <taxon>Magnoliopsida</taxon>
        <taxon>Liliopsida</taxon>
        <taxon>Zingiberales</taxon>
        <taxon>Musaceae</taxon>
        <taxon>Ensete</taxon>
    </lineage>
</organism>
<protein>
    <submittedName>
        <fullName evidence="1">Uncharacterized protein</fullName>
    </submittedName>
</protein>
<evidence type="ECO:0000313" key="1">
    <source>
        <dbReference type="EMBL" id="RRT41189.1"/>
    </source>
</evidence>
<dbReference type="EMBL" id="AMZH03018780">
    <property type="protein sequence ID" value="RRT41189.1"/>
    <property type="molecule type" value="Genomic_DNA"/>
</dbReference>